<evidence type="ECO:0000313" key="2">
    <source>
        <dbReference type="EMBL" id="CAA9270205.1"/>
    </source>
</evidence>
<protein>
    <submittedName>
        <fullName evidence="2">Uncharacterized protein</fullName>
    </submittedName>
</protein>
<feature type="region of interest" description="Disordered" evidence="1">
    <location>
        <begin position="1"/>
        <end position="28"/>
    </location>
</feature>
<dbReference type="EMBL" id="CADCTI010000256">
    <property type="protein sequence ID" value="CAA9270205.1"/>
    <property type="molecule type" value="Genomic_DNA"/>
</dbReference>
<feature type="compositionally biased region" description="Basic and acidic residues" evidence="1">
    <location>
        <begin position="18"/>
        <end position="28"/>
    </location>
</feature>
<gene>
    <name evidence="2" type="ORF">AVDCRST_MAG57-3065</name>
</gene>
<feature type="non-terminal residue" evidence="2">
    <location>
        <position position="28"/>
    </location>
</feature>
<organism evidence="2">
    <name type="scientific">uncultured Blastococcus sp</name>
    <dbReference type="NCBI Taxonomy" id="217144"/>
    <lineage>
        <taxon>Bacteria</taxon>
        <taxon>Bacillati</taxon>
        <taxon>Actinomycetota</taxon>
        <taxon>Actinomycetes</taxon>
        <taxon>Geodermatophilales</taxon>
        <taxon>Geodermatophilaceae</taxon>
        <taxon>Blastococcus</taxon>
        <taxon>environmental samples</taxon>
    </lineage>
</organism>
<feature type="compositionally biased region" description="Basic residues" evidence="1">
    <location>
        <begin position="1"/>
        <end position="17"/>
    </location>
</feature>
<dbReference type="AlphaFoldDB" id="A0A6J4J723"/>
<feature type="non-terminal residue" evidence="2">
    <location>
        <position position="1"/>
    </location>
</feature>
<reference evidence="2" key="1">
    <citation type="submission" date="2020-02" db="EMBL/GenBank/DDBJ databases">
        <authorList>
            <person name="Meier V. D."/>
        </authorList>
    </citation>
    <scope>NUCLEOTIDE SEQUENCE</scope>
    <source>
        <strain evidence="2">AVDCRST_MAG57</strain>
    </source>
</reference>
<proteinExistence type="predicted"/>
<name>A0A6J4J723_9ACTN</name>
<evidence type="ECO:0000256" key="1">
    <source>
        <dbReference type="SAM" id="MobiDB-lite"/>
    </source>
</evidence>
<accession>A0A6J4J723</accession>
<sequence>RARSAARRGRRPGGARRRAADRDPAPGL</sequence>